<dbReference type="EMBL" id="CAJQUM010000001">
    <property type="protein sequence ID" value="CAG4885121.1"/>
    <property type="molecule type" value="Genomic_DNA"/>
</dbReference>
<reference evidence="2" key="1">
    <citation type="submission" date="2021-04" db="EMBL/GenBank/DDBJ databases">
        <authorList>
            <person name="Hornung B."/>
        </authorList>
    </citation>
    <scope>NUCLEOTIDE SEQUENCE</scope>
    <source>
        <strain evidence="2">G5G6</strain>
    </source>
</reference>
<dbReference type="Gene3D" id="3.90.226.10">
    <property type="entry name" value="2-enoyl-CoA Hydratase, Chain A, domain 1"/>
    <property type="match status" value="1"/>
</dbReference>
<organism evidence="2 3">
    <name type="scientific">Georgfuchsia toluolica</name>
    <dbReference type="NCBI Taxonomy" id="424218"/>
    <lineage>
        <taxon>Bacteria</taxon>
        <taxon>Pseudomonadati</taxon>
        <taxon>Pseudomonadota</taxon>
        <taxon>Betaproteobacteria</taxon>
        <taxon>Nitrosomonadales</taxon>
        <taxon>Sterolibacteriaceae</taxon>
        <taxon>Georgfuchsia</taxon>
    </lineage>
</organism>
<dbReference type="GO" id="GO:0008935">
    <property type="term" value="F:1,4-dihydroxy-2-naphthoyl-CoA synthase activity"/>
    <property type="evidence" value="ECO:0007669"/>
    <property type="project" value="UniProtKB-EC"/>
</dbReference>
<dbReference type="AlphaFoldDB" id="A0A916J6G8"/>
<gene>
    <name evidence="2" type="primary">menB</name>
    <name evidence="2" type="ORF">GTOL_13004</name>
</gene>
<dbReference type="InterPro" id="IPR029045">
    <property type="entry name" value="ClpP/crotonase-like_dom_sf"/>
</dbReference>
<dbReference type="PANTHER" id="PTHR43113">
    <property type="entry name" value="NUCLEOSIDE-DIPHOSPHATE-SUGAR EPIMERASE"/>
    <property type="match status" value="1"/>
</dbReference>
<sequence>MAWTNWERFAGEEFSDIIYEKKWHKVLLGGIARITINRPHKLNAFTDKTMEEMFHAFYDASHDKSLGAVILTGAGDKAFCVGGDMVWEQKGLREQFYWRFPPNQLILMCRKPVIAMVRGYCIGAGNHLAYMSDLTIAAENAIFGQNGPRVGSPADGYIPAYLTRVVGAKKAREIWLLCRKYKAQDALEMGLVNAVVPLDKLEEEVDKWCEELLSLSPGCVEILKASFDADMDHMTGAYGKQSRLLYPDWFDMAECQEGSAAFLEKRKPNFWGKRLEADDKE</sequence>
<evidence type="ECO:0000313" key="2">
    <source>
        <dbReference type="EMBL" id="CAG4885121.1"/>
    </source>
</evidence>
<dbReference type="InterPro" id="IPR001753">
    <property type="entry name" value="Enoyl-CoA_hydra/iso"/>
</dbReference>
<dbReference type="CDD" id="cd06558">
    <property type="entry name" value="crotonase-like"/>
    <property type="match status" value="1"/>
</dbReference>
<dbReference type="RefSeq" id="WP_220636901.1">
    <property type="nucleotide sequence ID" value="NZ_CAJQUM010000001.1"/>
</dbReference>
<dbReference type="InterPro" id="IPR014748">
    <property type="entry name" value="Enoyl-CoA_hydra_C"/>
</dbReference>
<dbReference type="SUPFAM" id="SSF52096">
    <property type="entry name" value="ClpP/crotonase"/>
    <property type="match status" value="1"/>
</dbReference>
<dbReference type="PANTHER" id="PTHR43113:SF1">
    <property type="entry name" value="1,4-DIHYDROXY-2-NAPHTHOYL-COA SYNTHASE, PEROXISOMAL"/>
    <property type="match status" value="1"/>
</dbReference>
<name>A0A916J6G8_9PROT</name>
<comment type="similarity">
    <text evidence="1">Belongs to the enoyl-CoA hydratase/isomerase family.</text>
</comment>
<dbReference type="Proteomes" id="UP000742786">
    <property type="component" value="Unassembled WGS sequence"/>
</dbReference>
<dbReference type="Pfam" id="PF00378">
    <property type="entry name" value="ECH_1"/>
    <property type="match status" value="1"/>
</dbReference>
<protein>
    <submittedName>
        <fullName evidence="2">1,4-dihydroxy-2-naphthoyl-CoA synthase</fullName>
        <ecNumber evidence="2">4.1.3.36</ecNumber>
    </submittedName>
</protein>
<accession>A0A916J6G8</accession>
<evidence type="ECO:0000313" key="3">
    <source>
        <dbReference type="Proteomes" id="UP000742786"/>
    </source>
</evidence>
<keyword evidence="2" id="KW-0456">Lyase</keyword>
<evidence type="ECO:0000256" key="1">
    <source>
        <dbReference type="ARBA" id="ARBA00005254"/>
    </source>
</evidence>
<dbReference type="Gene3D" id="1.10.12.10">
    <property type="entry name" value="Lyase 2-enoyl-coa Hydratase, Chain A, domain 2"/>
    <property type="match status" value="1"/>
</dbReference>
<dbReference type="GO" id="GO:0005829">
    <property type="term" value="C:cytosol"/>
    <property type="evidence" value="ECO:0007669"/>
    <property type="project" value="TreeGrafter"/>
</dbReference>
<comment type="caution">
    <text evidence="2">The sequence shown here is derived from an EMBL/GenBank/DDBJ whole genome shotgun (WGS) entry which is preliminary data.</text>
</comment>
<keyword evidence="3" id="KW-1185">Reference proteome</keyword>
<dbReference type="GO" id="GO:0009234">
    <property type="term" value="P:menaquinone biosynthetic process"/>
    <property type="evidence" value="ECO:0007669"/>
    <property type="project" value="TreeGrafter"/>
</dbReference>
<dbReference type="EC" id="4.1.3.36" evidence="2"/>
<proteinExistence type="inferred from homology"/>